<dbReference type="Gene3D" id="2.60.120.10">
    <property type="entry name" value="Jelly Rolls"/>
    <property type="match status" value="1"/>
</dbReference>
<evidence type="ECO:0000256" key="2">
    <source>
        <dbReference type="ARBA" id="ARBA00023125"/>
    </source>
</evidence>
<evidence type="ECO:0000313" key="8">
    <source>
        <dbReference type="Proteomes" id="UP000238288"/>
    </source>
</evidence>
<dbReference type="RefSeq" id="WP_058548955.1">
    <property type="nucleotide sequence ID" value="NZ_AQGW01000020.1"/>
</dbReference>
<dbReference type="SUPFAM" id="SSF46785">
    <property type="entry name" value="Winged helix' DNA-binding domain"/>
    <property type="match status" value="1"/>
</dbReference>
<protein>
    <submittedName>
        <fullName evidence="7">Crp/Fnr family transcriptional regulator</fullName>
    </submittedName>
</protein>
<dbReference type="GO" id="GO:0003700">
    <property type="term" value="F:DNA-binding transcription factor activity"/>
    <property type="evidence" value="ECO:0007669"/>
    <property type="project" value="TreeGrafter"/>
</dbReference>
<gene>
    <name evidence="7" type="ORF">PCAR9_A21064</name>
    <name evidence="6" type="ORF">PCARR_a1215</name>
</gene>
<dbReference type="Gene3D" id="1.10.10.10">
    <property type="entry name" value="Winged helix-like DNA-binding domain superfamily/Winged helix DNA-binding domain"/>
    <property type="match status" value="1"/>
</dbReference>
<dbReference type="GO" id="GO:0003677">
    <property type="term" value="F:DNA binding"/>
    <property type="evidence" value="ECO:0007669"/>
    <property type="project" value="UniProtKB-KW"/>
</dbReference>
<dbReference type="PROSITE" id="PS51063">
    <property type="entry name" value="HTH_CRP_2"/>
    <property type="match status" value="1"/>
</dbReference>
<dbReference type="OrthoDB" id="6881322at2"/>
<dbReference type="AlphaFoldDB" id="A0A2K4X8H3"/>
<reference evidence="6 9" key="1">
    <citation type="submission" date="2015-06" db="EMBL/GenBank/DDBJ databases">
        <title>Genome sequence of Pseudoalteromonas carrageenovora.</title>
        <authorList>
            <person name="Xie B.-B."/>
            <person name="Rong J.-C."/>
            <person name="Qin Q.-L."/>
            <person name="Zhang Y.-Z."/>
        </authorList>
    </citation>
    <scope>NUCLEOTIDE SEQUENCE [LARGE SCALE GENOMIC DNA]</scope>
    <source>
        <strain evidence="6 9">IAM 12662</strain>
    </source>
</reference>
<dbReference type="InterPro" id="IPR014710">
    <property type="entry name" value="RmlC-like_jellyroll"/>
</dbReference>
<dbReference type="PROSITE" id="PS50042">
    <property type="entry name" value="CNMP_BINDING_3"/>
    <property type="match status" value="1"/>
</dbReference>
<reference evidence="7 8" key="2">
    <citation type="submission" date="2017-11" db="EMBL/GenBank/DDBJ databases">
        <authorList>
            <person name="Han C.G."/>
        </authorList>
    </citation>
    <scope>NUCLEOTIDE SEQUENCE [LARGE SCALE GENOMIC DNA]</scope>
    <source>
        <strain evidence="8">ATCC 43555</strain>
        <strain evidence="7">ATCC43555</strain>
    </source>
</reference>
<dbReference type="EMBL" id="AQGW01000020">
    <property type="protein sequence ID" value="MBE0382945.1"/>
    <property type="molecule type" value="Genomic_DNA"/>
</dbReference>
<evidence type="ECO:0000256" key="3">
    <source>
        <dbReference type="ARBA" id="ARBA00023163"/>
    </source>
</evidence>
<dbReference type="GeneID" id="93663275"/>
<dbReference type="InterPro" id="IPR000595">
    <property type="entry name" value="cNMP-bd_dom"/>
</dbReference>
<dbReference type="Proteomes" id="UP000615003">
    <property type="component" value="Unassembled WGS sequence"/>
</dbReference>
<dbReference type="Proteomes" id="UP000238288">
    <property type="component" value="Chromosome PCAR9a"/>
</dbReference>
<keyword evidence="3" id="KW-0804">Transcription</keyword>
<keyword evidence="2" id="KW-0238">DNA-binding</keyword>
<dbReference type="EMBL" id="LT965928">
    <property type="protein sequence ID" value="SOU40614.1"/>
    <property type="molecule type" value="Genomic_DNA"/>
</dbReference>
<feature type="domain" description="Cyclic nucleotide-binding" evidence="4">
    <location>
        <begin position="14"/>
        <end position="117"/>
    </location>
</feature>
<dbReference type="InterPro" id="IPR050397">
    <property type="entry name" value="Env_Response_Regulators"/>
</dbReference>
<evidence type="ECO:0000259" key="5">
    <source>
        <dbReference type="PROSITE" id="PS51063"/>
    </source>
</evidence>
<dbReference type="InterPro" id="IPR012318">
    <property type="entry name" value="HTH_CRP"/>
</dbReference>
<feature type="domain" description="HTH crp-type" evidence="5">
    <location>
        <begin position="148"/>
        <end position="215"/>
    </location>
</feature>
<dbReference type="SMART" id="SM00419">
    <property type="entry name" value="HTH_CRP"/>
    <property type="match status" value="1"/>
</dbReference>
<dbReference type="InterPro" id="IPR018490">
    <property type="entry name" value="cNMP-bd_dom_sf"/>
</dbReference>
<sequence>MSPEQQRIIEQGEWFKNRSPYLKSFLLTQGKTLSLNAQQSLFLRGDQHDGLYAVLSGVVRVSGVSSEGKEAVLSFIDSSLWFGELTLFDGGLRTHDVHAQTNVTLFFVPQRCLGQLLNEQPKYWQDFGLLLAQKLRVMFSSMEDQALLTAEQKVCKRLLMLSEHSDVNKALVLSQQQLADMSYLTRQTINQILQHLVSLKAISLGYQRITILDKQKLKVLATQT</sequence>
<dbReference type="PANTHER" id="PTHR24567">
    <property type="entry name" value="CRP FAMILY TRANSCRIPTIONAL REGULATORY PROTEIN"/>
    <property type="match status" value="1"/>
</dbReference>
<dbReference type="InterPro" id="IPR036388">
    <property type="entry name" value="WH-like_DNA-bd_sf"/>
</dbReference>
<name>A0A2K4X8H3_PSEVC</name>
<dbReference type="Pfam" id="PF13545">
    <property type="entry name" value="HTH_Crp_2"/>
    <property type="match status" value="1"/>
</dbReference>
<organism evidence="7 8">
    <name type="scientific">Pseudoalteromonas carrageenovora IAM 12662</name>
    <dbReference type="NCBI Taxonomy" id="1314868"/>
    <lineage>
        <taxon>Bacteria</taxon>
        <taxon>Pseudomonadati</taxon>
        <taxon>Pseudomonadota</taxon>
        <taxon>Gammaproteobacteria</taxon>
        <taxon>Alteromonadales</taxon>
        <taxon>Pseudoalteromonadaceae</taxon>
        <taxon>Pseudoalteromonas</taxon>
    </lineage>
</organism>
<evidence type="ECO:0000313" key="9">
    <source>
        <dbReference type="Proteomes" id="UP000615003"/>
    </source>
</evidence>
<dbReference type="SUPFAM" id="SSF51206">
    <property type="entry name" value="cAMP-binding domain-like"/>
    <property type="match status" value="1"/>
</dbReference>
<evidence type="ECO:0000256" key="1">
    <source>
        <dbReference type="ARBA" id="ARBA00023015"/>
    </source>
</evidence>
<evidence type="ECO:0000313" key="6">
    <source>
        <dbReference type="EMBL" id="MBE0382945.1"/>
    </source>
</evidence>
<keyword evidence="9" id="KW-1185">Reference proteome</keyword>
<dbReference type="SMART" id="SM00100">
    <property type="entry name" value="cNMP"/>
    <property type="match status" value="1"/>
</dbReference>
<proteinExistence type="predicted"/>
<dbReference type="CDD" id="cd00038">
    <property type="entry name" value="CAP_ED"/>
    <property type="match status" value="1"/>
</dbReference>
<dbReference type="GO" id="GO:0005829">
    <property type="term" value="C:cytosol"/>
    <property type="evidence" value="ECO:0007669"/>
    <property type="project" value="TreeGrafter"/>
</dbReference>
<keyword evidence="1" id="KW-0805">Transcription regulation</keyword>
<dbReference type="PANTHER" id="PTHR24567:SF74">
    <property type="entry name" value="HTH-TYPE TRANSCRIPTIONAL REGULATOR ARCR"/>
    <property type="match status" value="1"/>
</dbReference>
<dbReference type="InterPro" id="IPR036390">
    <property type="entry name" value="WH_DNA-bd_sf"/>
</dbReference>
<evidence type="ECO:0000313" key="7">
    <source>
        <dbReference type="EMBL" id="SOU40614.1"/>
    </source>
</evidence>
<dbReference type="Pfam" id="PF00027">
    <property type="entry name" value="cNMP_binding"/>
    <property type="match status" value="1"/>
</dbReference>
<evidence type="ECO:0000259" key="4">
    <source>
        <dbReference type="PROSITE" id="PS50042"/>
    </source>
</evidence>
<accession>A0A2K4X8H3</accession>